<dbReference type="Gene3D" id="3.80.10.10">
    <property type="entry name" value="Ribonuclease Inhibitor"/>
    <property type="match status" value="3"/>
</dbReference>
<dbReference type="InterPro" id="IPR006558">
    <property type="entry name" value="LamG-like"/>
</dbReference>
<dbReference type="Proteomes" id="UP000295714">
    <property type="component" value="Unassembled WGS sequence"/>
</dbReference>
<protein>
    <submittedName>
        <fullName evidence="5">Putative secreted protein (Por secretion system target)</fullName>
    </submittedName>
</protein>
<dbReference type="Pfam" id="PF13385">
    <property type="entry name" value="Laminin_G_3"/>
    <property type="match status" value="1"/>
</dbReference>
<sequence>MKTKLLFTLALLTNIAIQAQTTAIPDSAFEQRLIDLGYDDVIDGQVITSNINTVTTLDINGIPIVDLTGIEDFNALEFLYASNTNIVNLDLSSNSHLLGLGINSTSTSYESIDVSNTNLYNLGLSLPNLLSLNVSNSNLHFIEVRGLPSLNFLDASYNANLSSIVVSNSTNLTSLNLSNTNISALNLTFNELLSFLDVSNTNIPTLISINNCIFLSSIDVSNTNISVLDVGNNVLLTSLNVSNTNISVLDVYNNVLLTSLNVSNTGISTIQLNNNYDLSSLDVSNTNLSSLNLSNNTNLSSLDVSNTSISSLNVSSIPNLNELSAENTAISVLDLSFNPNLLTVKVDNSSSLTELNIQNGNNINLGNSDFSSTSTPNLLCIQVDNVAYSTSTWNNVDTANSFSVNCNITYIPDNAFEQRLIDLGYDDVIDGEVLTENINTVATLNINDIPIADLTGIEDFSALENLFARNTSIVNLDLSSNSNLEFLSINTPSNSYQTINVSNTNVSNMVLITPNLSTLDASSTNLSSLNVSSYTNLSTLDVSNTSISTLDLSSNSNLSTLDVSNTNISTLDASNTLILSLIIQNLTSTSLTIVSNNLSSLDVSSNTNLSNLDVSSNTNLSSLTASGASNLSNLNLSNTNLSILRVNGTAISGLDLSLHTNLTRLAVSDNNNLTELNVQNGTNANIIEFSSIFTPNLSCIQVDDVAYSNSNWNNRDAANNFSTACPCPQTTIAQNITAELDANGEAVITEADVYTNFLGGCVFDTVTINPDTFTCDDLEFEDFSRSALELDGTLQYAEIPYSPELNLPNSWTLEGWIYPTGSNPGGDVVIDKWSGNSFFDEYSIFIFGGNYFAEVTTTAGNFSVNGGPVTLNQWTHIAGVYDQTNGTLAIYINGVLQNTVTDITGTSLNTTNNTILGGVDWGNATFTGTIDELRIWDRALTAQEIADQRSQILSADEANLVGYFRIEQGPGNNTLLDSSPNNNNANFFNLDSNTDWNTLNTATVNGEPGVIPVILNVTDSNNNSSITPLQVKVVDNIGPNVITQDVTVTINCNNPMATITVDAINNGSTDNCQILNIDLDMTTFDETNLGENTVTLTVTDTSGNTNSNTAIVTVITDNPNRLYVNQTATGSNTGESWENAFTDLQSAIDRAATCSLIEEIWVAKGTYTPSKIPRNSVPVIATNFFDNRNFSFHLVNNVAMYGGFSGNESSISERDLILNSTILSGDIGIINDNTDNILNIITSVNDGANTIVNGFIIEDGNSDRLFPTGDLTDPCEEDPCPDNSGLDGGAVIEGETVKFSNGGAIQAVNSSIKVENCIFRANNSAVDGCIYFNLSTAPLISNSLFYGNTSGLNIITINQLGNGAAKLNNLTFVGNSITQPTNLVSINNTSTINNCVFYANSANNDLLSANGSSTNNFVTNNVSGTGTLLTTDPFVNSTDIDGPDDILGTEDDGLFPAIGSAIENTGIILPETALTDIFGRTRIVGLLIDVGAYESQGATLADNNFNLLEYSIYPNPATNLVYINGLKQTETVEVYNINGQKLFEKSINQNENSIDVTQLSSGIYFIKLKDQSLKFIKQ</sequence>
<dbReference type="SUPFAM" id="SSF49899">
    <property type="entry name" value="Concanavalin A-like lectins/glucanases"/>
    <property type="match status" value="1"/>
</dbReference>
<name>A0A4R1KJ08_9FLAO</name>
<evidence type="ECO:0000259" key="4">
    <source>
        <dbReference type="SMART" id="SM00560"/>
    </source>
</evidence>
<dbReference type="SUPFAM" id="SSF51126">
    <property type="entry name" value="Pectin lyase-like"/>
    <property type="match status" value="1"/>
</dbReference>
<evidence type="ECO:0000256" key="1">
    <source>
        <dbReference type="ARBA" id="ARBA00022729"/>
    </source>
</evidence>
<reference evidence="5 6" key="1">
    <citation type="journal article" date="2015" name="Stand. Genomic Sci.">
        <title>Genomic Encyclopedia of Bacterial and Archaeal Type Strains, Phase III: the genomes of soil and plant-associated and newly described type strains.</title>
        <authorList>
            <person name="Whitman W.B."/>
            <person name="Woyke T."/>
            <person name="Klenk H.P."/>
            <person name="Zhou Y."/>
            <person name="Lilburn T.G."/>
            <person name="Beck B.J."/>
            <person name="De Vos P."/>
            <person name="Vandamme P."/>
            <person name="Eisen J.A."/>
            <person name="Garrity G."/>
            <person name="Hugenholtz P."/>
            <person name="Kyrpides N.C."/>
        </authorList>
    </citation>
    <scope>NUCLEOTIDE SEQUENCE [LARGE SCALE GENOMIC DNA]</scope>
    <source>
        <strain evidence="5 6">CECT 8445</strain>
    </source>
</reference>
<keyword evidence="1 3" id="KW-0732">Signal</keyword>
<dbReference type="PANTHER" id="PTHR46433:SF1">
    <property type="entry name" value="ANKYRIN REPEAT-CONTAINING PROTEIN"/>
    <property type="match status" value="1"/>
</dbReference>
<dbReference type="InterPro" id="IPR032675">
    <property type="entry name" value="LRR_dom_sf"/>
</dbReference>
<accession>A0A4R1KJ08</accession>
<proteinExistence type="predicted"/>
<dbReference type="PANTHER" id="PTHR46433">
    <property type="entry name" value="ANK_REP_REGION DOMAIN-CONTAINING PROTEIN-RELATED"/>
    <property type="match status" value="1"/>
</dbReference>
<dbReference type="SMART" id="SM00560">
    <property type="entry name" value="LamGL"/>
    <property type="match status" value="1"/>
</dbReference>
<evidence type="ECO:0000256" key="2">
    <source>
        <dbReference type="ARBA" id="ARBA00023157"/>
    </source>
</evidence>
<dbReference type="EMBL" id="SMGI01000005">
    <property type="protein sequence ID" value="TCK64785.1"/>
    <property type="molecule type" value="Genomic_DNA"/>
</dbReference>
<dbReference type="OrthoDB" id="8901262at2"/>
<dbReference type="InterPro" id="IPR013320">
    <property type="entry name" value="ConA-like_dom_sf"/>
</dbReference>
<feature type="domain" description="LamG-like jellyroll fold" evidence="4">
    <location>
        <begin position="809"/>
        <end position="943"/>
    </location>
</feature>
<organism evidence="5 6">
    <name type="scientific">Winogradskyella wandonensis</name>
    <dbReference type="NCBI Taxonomy" id="1442586"/>
    <lineage>
        <taxon>Bacteria</taxon>
        <taxon>Pseudomonadati</taxon>
        <taxon>Bacteroidota</taxon>
        <taxon>Flavobacteriia</taxon>
        <taxon>Flavobacteriales</taxon>
        <taxon>Flavobacteriaceae</taxon>
        <taxon>Winogradskyella</taxon>
    </lineage>
</organism>
<keyword evidence="6" id="KW-1185">Reference proteome</keyword>
<dbReference type="RefSeq" id="WP_132705777.1">
    <property type="nucleotide sequence ID" value="NZ_SMGI01000005.1"/>
</dbReference>
<dbReference type="Gene3D" id="2.60.120.200">
    <property type="match status" value="1"/>
</dbReference>
<evidence type="ECO:0000313" key="5">
    <source>
        <dbReference type="EMBL" id="TCK64785.1"/>
    </source>
</evidence>
<feature type="chain" id="PRO_5020564531" evidence="3">
    <location>
        <begin position="20"/>
        <end position="1578"/>
    </location>
</feature>
<dbReference type="InterPro" id="IPR011050">
    <property type="entry name" value="Pectin_lyase_fold/virulence"/>
</dbReference>
<dbReference type="InterPro" id="IPR026444">
    <property type="entry name" value="Secre_tail"/>
</dbReference>
<evidence type="ECO:0000313" key="6">
    <source>
        <dbReference type="Proteomes" id="UP000295714"/>
    </source>
</evidence>
<dbReference type="NCBIfam" id="TIGR04183">
    <property type="entry name" value="Por_Secre_tail"/>
    <property type="match status" value="1"/>
</dbReference>
<gene>
    <name evidence="5" type="ORF">DFQ05_2522</name>
</gene>
<evidence type="ECO:0000256" key="3">
    <source>
        <dbReference type="SAM" id="SignalP"/>
    </source>
</evidence>
<feature type="signal peptide" evidence="3">
    <location>
        <begin position="1"/>
        <end position="19"/>
    </location>
</feature>
<dbReference type="SUPFAM" id="SSF52047">
    <property type="entry name" value="RNI-like"/>
    <property type="match status" value="1"/>
</dbReference>
<dbReference type="GO" id="GO:0005975">
    <property type="term" value="P:carbohydrate metabolic process"/>
    <property type="evidence" value="ECO:0007669"/>
    <property type="project" value="UniProtKB-ARBA"/>
</dbReference>
<dbReference type="SUPFAM" id="SSF52058">
    <property type="entry name" value="L domain-like"/>
    <property type="match status" value="2"/>
</dbReference>
<comment type="caution">
    <text evidence="5">The sequence shown here is derived from an EMBL/GenBank/DDBJ whole genome shotgun (WGS) entry which is preliminary data.</text>
</comment>
<dbReference type="GO" id="GO:0004553">
    <property type="term" value="F:hydrolase activity, hydrolyzing O-glycosyl compounds"/>
    <property type="evidence" value="ECO:0007669"/>
    <property type="project" value="UniProtKB-ARBA"/>
</dbReference>
<dbReference type="Pfam" id="PF18962">
    <property type="entry name" value="Por_Secre_tail"/>
    <property type="match status" value="1"/>
</dbReference>
<keyword evidence="2" id="KW-1015">Disulfide bond</keyword>